<dbReference type="InterPro" id="IPR021517">
    <property type="entry name" value="DUF3180"/>
</dbReference>
<proteinExistence type="predicted"/>
<feature type="transmembrane region" description="Helical" evidence="2">
    <location>
        <begin position="43"/>
        <end position="63"/>
    </location>
</feature>
<feature type="transmembrane region" description="Helical" evidence="2">
    <location>
        <begin position="120"/>
        <end position="140"/>
    </location>
</feature>
<keyword evidence="2" id="KW-0472">Membrane</keyword>
<feature type="transmembrane region" description="Helical" evidence="2">
    <location>
        <begin position="12"/>
        <end position="31"/>
    </location>
</feature>
<evidence type="ECO:0000313" key="4">
    <source>
        <dbReference type="Proteomes" id="UP000668403"/>
    </source>
</evidence>
<feature type="transmembrane region" description="Helical" evidence="2">
    <location>
        <begin position="92"/>
        <end position="114"/>
    </location>
</feature>
<organism evidence="3 4">
    <name type="scientific">Leucobacter tardus</name>
    <dbReference type="NCBI Taxonomy" id="501483"/>
    <lineage>
        <taxon>Bacteria</taxon>
        <taxon>Bacillati</taxon>
        <taxon>Actinomycetota</taxon>
        <taxon>Actinomycetes</taxon>
        <taxon>Micrococcales</taxon>
        <taxon>Microbacteriaceae</taxon>
        <taxon>Leucobacter</taxon>
    </lineage>
</organism>
<evidence type="ECO:0000256" key="1">
    <source>
        <dbReference type="SAM" id="MobiDB-lite"/>
    </source>
</evidence>
<protein>
    <submittedName>
        <fullName evidence="3">DUF3180 domain-containing protein</fullName>
    </submittedName>
</protein>
<keyword evidence="2" id="KW-1133">Transmembrane helix</keyword>
<dbReference type="Proteomes" id="UP000668403">
    <property type="component" value="Unassembled WGS sequence"/>
</dbReference>
<name>A0A939QFP5_9MICO</name>
<keyword evidence="2" id="KW-0812">Transmembrane</keyword>
<dbReference type="Pfam" id="PF11377">
    <property type="entry name" value="DUF3180"/>
    <property type="match status" value="1"/>
</dbReference>
<keyword evidence="4" id="KW-1185">Reference proteome</keyword>
<gene>
    <name evidence="3" type="ORF">J4H85_13340</name>
</gene>
<evidence type="ECO:0000313" key="3">
    <source>
        <dbReference type="EMBL" id="MBO2990982.1"/>
    </source>
</evidence>
<evidence type="ECO:0000256" key="2">
    <source>
        <dbReference type="SAM" id="Phobius"/>
    </source>
</evidence>
<dbReference type="RefSeq" id="WP_208240646.1">
    <property type="nucleotide sequence ID" value="NZ_BAAAQU010000001.1"/>
</dbReference>
<accession>A0A939QFP5</accession>
<feature type="region of interest" description="Disordered" evidence="1">
    <location>
        <begin position="149"/>
        <end position="177"/>
    </location>
</feature>
<dbReference type="EMBL" id="JAGFBF010000006">
    <property type="protein sequence ID" value="MBO2990982.1"/>
    <property type="molecule type" value="Genomic_DNA"/>
</dbReference>
<sequence length="177" mass="17799">MTSGQRATSPLATLAFAVSGLGIGLLLHVTRASRGFALFVPPLSLPLTLTAVAIAVLVMAVILRRRVTRDTGGNVDPFAAVRILAGARASQFAGGLFAGFGVGLLVPALLRTVVPAASAWGPMACVAGAGLVLLIAGVIAERLCRVPPGDGDAHDGPGDGSPESGPVDQPAFRDSAR</sequence>
<dbReference type="AlphaFoldDB" id="A0A939QFP5"/>
<reference evidence="3" key="1">
    <citation type="submission" date="2021-03" db="EMBL/GenBank/DDBJ databases">
        <title>Leucobacter chromiisoli sp. nov., isolated from chromium-containing soil of chemical plant.</title>
        <authorList>
            <person name="Xu Z."/>
        </authorList>
    </citation>
    <scope>NUCLEOTIDE SEQUENCE</scope>
    <source>
        <strain evidence="3">K 70/01</strain>
    </source>
</reference>
<comment type="caution">
    <text evidence="3">The sequence shown here is derived from an EMBL/GenBank/DDBJ whole genome shotgun (WGS) entry which is preliminary data.</text>
</comment>